<sequence>MQTFRKTLLKLIVPVMLMTGIVLTSCESLLDIDAENTISGEVLKDDASIEEALVGAYYNLMGIYDGANGGELLGGDFKLIPTLLTRRNNNEISWDDVNAPTYTNFIDKDILRTNIRVEANWRRAYEVLNTVNNVLANIDKVSDANLKNRLEGEALAIRGILYFEMVRLWGPQYMDANLSTPTIPLLTEPITEIAEIKTPELATLQAVYTQVETDLNRASTLLQSFGTNGTNISYYAVTAYQMRVALQKLDWEAAEDHANTIISSGEFALAATPLLAFNNNSNSTEDILAVQQTFANTTGDRSTGTGLVNHFSSLTESGIGTMRILEFSFYSSFVANSPQFSDNDIRSFVDEDVDETTRAQDITTAFYTNVLNTSTISSSKFMSADKVIPVIRLAEIHLSRAEAIFEQTETIESTALADLNAIRTRAGLNALEVSDFNGDPYAFYDSLVLERNREFLFEGIIFHDLKRWKAYGLDVRITSNDPLDNKFILPIPQAELDTWD</sequence>
<feature type="domain" description="SusD-like N-terminal" evidence="7">
    <location>
        <begin position="94"/>
        <end position="244"/>
    </location>
</feature>
<evidence type="ECO:0000256" key="2">
    <source>
        <dbReference type="ARBA" id="ARBA00006275"/>
    </source>
</evidence>
<feature type="domain" description="RagB/SusD" evidence="6">
    <location>
        <begin position="368"/>
        <end position="471"/>
    </location>
</feature>
<evidence type="ECO:0000313" key="9">
    <source>
        <dbReference type="Proteomes" id="UP000256779"/>
    </source>
</evidence>
<evidence type="ECO:0000313" key="8">
    <source>
        <dbReference type="EMBL" id="REE00390.1"/>
    </source>
</evidence>
<dbReference type="Pfam" id="PF07980">
    <property type="entry name" value="SusD_RagB"/>
    <property type="match status" value="1"/>
</dbReference>
<keyword evidence="5" id="KW-0998">Cell outer membrane</keyword>
<comment type="caution">
    <text evidence="8">The sequence shown here is derived from an EMBL/GenBank/DDBJ whole genome shotgun (WGS) entry which is preliminary data.</text>
</comment>
<evidence type="ECO:0000259" key="6">
    <source>
        <dbReference type="Pfam" id="PF07980"/>
    </source>
</evidence>
<comment type="similarity">
    <text evidence="2">Belongs to the SusD family.</text>
</comment>
<organism evidence="8 9">
    <name type="scientific">Marinoscillum furvescens DSM 4134</name>
    <dbReference type="NCBI Taxonomy" id="1122208"/>
    <lineage>
        <taxon>Bacteria</taxon>
        <taxon>Pseudomonadati</taxon>
        <taxon>Bacteroidota</taxon>
        <taxon>Cytophagia</taxon>
        <taxon>Cytophagales</taxon>
        <taxon>Reichenbachiellaceae</taxon>
        <taxon>Marinoscillum</taxon>
    </lineage>
</organism>
<dbReference type="PROSITE" id="PS51257">
    <property type="entry name" value="PROKAR_LIPOPROTEIN"/>
    <property type="match status" value="1"/>
</dbReference>
<dbReference type="InterPro" id="IPR012944">
    <property type="entry name" value="SusD_RagB_dom"/>
</dbReference>
<dbReference type="Gene3D" id="1.25.40.390">
    <property type="match status" value="1"/>
</dbReference>
<evidence type="ECO:0000256" key="5">
    <source>
        <dbReference type="ARBA" id="ARBA00023237"/>
    </source>
</evidence>
<dbReference type="OrthoDB" id="630434at2"/>
<evidence type="ECO:0000259" key="7">
    <source>
        <dbReference type="Pfam" id="PF14322"/>
    </source>
</evidence>
<dbReference type="EMBL" id="QREG01000005">
    <property type="protein sequence ID" value="REE00390.1"/>
    <property type="molecule type" value="Genomic_DNA"/>
</dbReference>
<protein>
    <submittedName>
        <fullName evidence="8">Putative outer membrane starch-binding protein</fullName>
    </submittedName>
</protein>
<comment type="subcellular location">
    <subcellularLocation>
        <location evidence="1">Cell outer membrane</location>
    </subcellularLocation>
</comment>
<evidence type="ECO:0000256" key="1">
    <source>
        <dbReference type="ARBA" id="ARBA00004442"/>
    </source>
</evidence>
<dbReference type="GO" id="GO:0009279">
    <property type="term" value="C:cell outer membrane"/>
    <property type="evidence" value="ECO:0007669"/>
    <property type="project" value="UniProtKB-SubCell"/>
</dbReference>
<gene>
    <name evidence="8" type="ORF">C7460_1059</name>
</gene>
<dbReference type="InterPro" id="IPR011990">
    <property type="entry name" value="TPR-like_helical_dom_sf"/>
</dbReference>
<dbReference type="InterPro" id="IPR033985">
    <property type="entry name" value="SusD-like_N"/>
</dbReference>
<name>A0A3D9L674_MARFU</name>
<dbReference type="RefSeq" id="WP_115867398.1">
    <property type="nucleotide sequence ID" value="NZ_QREG01000005.1"/>
</dbReference>
<evidence type="ECO:0000256" key="4">
    <source>
        <dbReference type="ARBA" id="ARBA00023136"/>
    </source>
</evidence>
<dbReference type="SUPFAM" id="SSF48452">
    <property type="entry name" value="TPR-like"/>
    <property type="match status" value="1"/>
</dbReference>
<keyword evidence="9" id="KW-1185">Reference proteome</keyword>
<keyword evidence="4" id="KW-0472">Membrane</keyword>
<evidence type="ECO:0000256" key="3">
    <source>
        <dbReference type="ARBA" id="ARBA00022729"/>
    </source>
</evidence>
<keyword evidence="3" id="KW-0732">Signal</keyword>
<proteinExistence type="inferred from homology"/>
<reference evidence="8 9" key="1">
    <citation type="submission" date="2018-07" db="EMBL/GenBank/DDBJ databases">
        <title>Genomic Encyclopedia of Type Strains, Phase IV (KMG-IV): sequencing the most valuable type-strain genomes for metagenomic binning, comparative biology and taxonomic classification.</title>
        <authorList>
            <person name="Goeker M."/>
        </authorList>
    </citation>
    <scope>NUCLEOTIDE SEQUENCE [LARGE SCALE GENOMIC DNA]</scope>
    <source>
        <strain evidence="8 9">DSM 4134</strain>
    </source>
</reference>
<dbReference type="Proteomes" id="UP000256779">
    <property type="component" value="Unassembled WGS sequence"/>
</dbReference>
<accession>A0A3D9L674</accession>
<dbReference type="Pfam" id="PF14322">
    <property type="entry name" value="SusD-like_3"/>
    <property type="match status" value="1"/>
</dbReference>
<dbReference type="AlphaFoldDB" id="A0A3D9L674"/>